<keyword evidence="2" id="KW-0378">Hydrolase</keyword>
<dbReference type="OrthoDB" id="9815404at2"/>
<dbReference type="CDD" id="cd00063">
    <property type="entry name" value="FN3"/>
    <property type="match status" value="2"/>
</dbReference>
<sequence>MSPRTRLRPTLVASAATVVILALGFTGTAQATAPATAPSSAGRFGADPDQPDNPLYDAPEGFQVSSGREAVSLSWSTLSAATGYEVYRAEAEGTGPDEVGPYALLATVSTGAYVDSDADPDVAYAYKVRALDDAGHVSPYTEPVRGTRDTVAPFAPRDLKLAREDERGVTLTWRSGDSDAVKYVVYRSESLNSHLTKVGSTTSLTFRDTKGEAGLQYVYQVRGVDAAGNESEPSNYVTGTKTVTSATAPKAPFLNTPQLTGKRLTLRWSQSPYVPVSSYTVYRSKTSPVDITDPANRVATVTRTEYTATVGEDVGERDYYYAVVATSQHSVSSPASASSRPTYTAPRPPSATQVYDIVPGAGSVRLSWYDVPSGSDESRITGYRVYRSTSPHVTKENAEFSRDTKDSQYVDRGLTGGTKYYYAIATLNEDGFESALSPEVSATPSG</sequence>
<evidence type="ECO:0000256" key="2">
    <source>
        <dbReference type="ARBA" id="ARBA00023295"/>
    </source>
</evidence>
<keyword evidence="1" id="KW-0677">Repeat</keyword>
<dbReference type="AlphaFoldDB" id="A0A5J6GNM9"/>
<evidence type="ECO:0000256" key="1">
    <source>
        <dbReference type="ARBA" id="ARBA00022737"/>
    </source>
</evidence>
<evidence type="ECO:0000313" key="7">
    <source>
        <dbReference type="EMBL" id="QEU96663.1"/>
    </source>
</evidence>
<proteinExistence type="predicted"/>
<reference evidence="7 8" key="1">
    <citation type="submission" date="2017-09" db="EMBL/GenBank/DDBJ databases">
        <authorList>
            <person name="Lee N."/>
            <person name="Cho B.-K."/>
        </authorList>
    </citation>
    <scope>NUCLEOTIDE SEQUENCE [LARGE SCALE GENOMIC DNA]</scope>
    <source>
        <strain evidence="7 8">ATCC 12853</strain>
    </source>
</reference>
<accession>A0A5J6GNM9</accession>
<dbReference type="InterPro" id="IPR013783">
    <property type="entry name" value="Ig-like_fold"/>
</dbReference>
<dbReference type="InterPro" id="IPR003961">
    <property type="entry name" value="FN3_dom"/>
</dbReference>
<dbReference type="InterPro" id="IPR036116">
    <property type="entry name" value="FN3_sf"/>
</dbReference>
<dbReference type="RefSeq" id="WP_055554667.1">
    <property type="nucleotide sequence ID" value="NZ_CP023699.1"/>
</dbReference>
<evidence type="ECO:0000313" key="8">
    <source>
        <dbReference type="Proteomes" id="UP000325529"/>
    </source>
</evidence>
<feature type="chain" id="PRO_5023887592" description="Fibronectin type-III domain-containing protein" evidence="5">
    <location>
        <begin position="32"/>
        <end position="446"/>
    </location>
</feature>
<feature type="region of interest" description="Disordered" evidence="4">
    <location>
        <begin position="32"/>
        <end position="57"/>
    </location>
</feature>
<feature type="compositionally biased region" description="Low complexity" evidence="4">
    <location>
        <begin position="32"/>
        <end position="42"/>
    </location>
</feature>
<evidence type="ECO:0000256" key="4">
    <source>
        <dbReference type="SAM" id="MobiDB-lite"/>
    </source>
</evidence>
<name>A0A5J6GNM9_STRKN</name>
<evidence type="ECO:0000259" key="6">
    <source>
        <dbReference type="PROSITE" id="PS50853"/>
    </source>
</evidence>
<evidence type="ECO:0000256" key="5">
    <source>
        <dbReference type="SAM" id="SignalP"/>
    </source>
</evidence>
<feature type="domain" description="Fibronectin type-III" evidence="6">
    <location>
        <begin position="155"/>
        <end position="245"/>
    </location>
</feature>
<dbReference type="Pfam" id="PF00041">
    <property type="entry name" value="fn3"/>
    <property type="match status" value="1"/>
</dbReference>
<feature type="compositionally biased region" description="Low complexity" evidence="4">
    <location>
        <begin position="331"/>
        <end position="345"/>
    </location>
</feature>
<dbReference type="SUPFAM" id="SSF49265">
    <property type="entry name" value="Fibronectin type III"/>
    <property type="match status" value="3"/>
</dbReference>
<dbReference type="KEGG" id="ska:CP970_42080"/>
<keyword evidence="3" id="KW-0119">Carbohydrate metabolism</keyword>
<dbReference type="SMART" id="SM00060">
    <property type="entry name" value="FN3"/>
    <property type="match status" value="4"/>
</dbReference>
<feature type="domain" description="Fibronectin type-III" evidence="6">
    <location>
        <begin position="58"/>
        <end position="153"/>
    </location>
</feature>
<evidence type="ECO:0000256" key="3">
    <source>
        <dbReference type="ARBA" id="ARBA00023326"/>
    </source>
</evidence>
<dbReference type="GO" id="GO:0000272">
    <property type="term" value="P:polysaccharide catabolic process"/>
    <property type="evidence" value="ECO:0007669"/>
    <property type="project" value="UniProtKB-KW"/>
</dbReference>
<protein>
    <recommendedName>
        <fullName evidence="6">Fibronectin type-III domain-containing protein</fullName>
    </recommendedName>
</protein>
<dbReference type="EMBL" id="CP023699">
    <property type="protein sequence ID" value="QEU96663.1"/>
    <property type="molecule type" value="Genomic_DNA"/>
</dbReference>
<keyword evidence="5" id="KW-0732">Signal</keyword>
<organism evidence="7 8">
    <name type="scientific">Streptomyces kanamyceticus</name>
    <dbReference type="NCBI Taxonomy" id="1967"/>
    <lineage>
        <taxon>Bacteria</taxon>
        <taxon>Bacillati</taxon>
        <taxon>Actinomycetota</taxon>
        <taxon>Actinomycetes</taxon>
        <taxon>Kitasatosporales</taxon>
        <taxon>Streptomycetaceae</taxon>
        <taxon>Streptomyces</taxon>
    </lineage>
</organism>
<feature type="region of interest" description="Disordered" evidence="4">
    <location>
        <begin position="331"/>
        <end position="350"/>
    </location>
</feature>
<dbReference type="PANTHER" id="PTHR13817">
    <property type="entry name" value="TITIN"/>
    <property type="match status" value="1"/>
</dbReference>
<dbReference type="InterPro" id="IPR050964">
    <property type="entry name" value="Striated_Muscle_Regulatory"/>
</dbReference>
<dbReference type="GO" id="GO:0016798">
    <property type="term" value="F:hydrolase activity, acting on glycosyl bonds"/>
    <property type="evidence" value="ECO:0007669"/>
    <property type="project" value="UniProtKB-KW"/>
</dbReference>
<feature type="domain" description="Fibronectin type-III" evidence="6">
    <location>
        <begin position="348"/>
        <end position="446"/>
    </location>
</feature>
<dbReference type="Gene3D" id="2.60.40.10">
    <property type="entry name" value="Immunoglobulins"/>
    <property type="match status" value="4"/>
</dbReference>
<keyword evidence="3" id="KW-0624">Polysaccharide degradation</keyword>
<dbReference type="PROSITE" id="PS50853">
    <property type="entry name" value="FN3"/>
    <property type="match status" value="4"/>
</dbReference>
<keyword evidence="8" id="KW-1185">Reference proteome</keyword>
<feature type="signal peptide" evidence="5">
    <location>
        <begin position="1"/>
        <end position="31"/>
    </location>
</feature>
<gene>
    <name evidence="7" type="ORF">CP970_42080</name>
</gene>
<dbReference type="Proteomes" id="UP000325529">
    <property type="component" value="Chromosome"/>
</dbReference>
<dbReference type="PANTHER" id="PTHR13817:SF73">
    <property type="entry name" value="FIBRONECTIN TYPE-III DOMAIN-CONTAINING PROTEIN"/>
    <property type="match status" value="1"/>
</dbReference>
<keyword evidence="2" id="KW-0326">Glycosidase</keyword>
<feature type="domain" description="Fibronectin type-III" evidence="6">
    <location>
        <begin position="248"/>
        <end position="347"/>
    </location>
</feature>